<reference evidence="2 3" key="1">
    <citation type="journal article" date="2016" name="Arch. Microbiol.">
        <title>Streptomyces zhihengii sp. nov., isolated from rhizospheric soil of Psammosilene tunicoides.</title>
        <authorList>
            <person name="Huang M.J."/>
            <person name="Fei J.J."/>
            <person name="Salam N."/>
            <person name="Kim C.J."/>
            <person name="Hozzein W.N."/>
            <person name="Xiao M."/>
            <person name="Huang H.Q."/>
            <person name="Li W.J."/>
        </authorList>
    </citation>
    <scope>NUCLEOTIDE SEQUENCE [LARGE SCALE GENOMIC DNA]</scope>
    <source>
        <strain evidence="2 3">YIM T102</strain>
    </source>
</reference>
<evidence type="ECO:0008006" key="4">
    <source>
        <dbReference type="Google" id="ProtNLM"/>
    </source>
</evidence>
<name>A0ABS2UWN6_9ACTN</name>
<keyword evidence="3" id="KW-1185">Reference proteome</keyword>
<proteinExistence type="predicted"/>
<protein>
    <recommendedName>
        <fullName evidence="4">HEAT repeat domain-containing protein</fullName>
    </recommendedName>
</protein>
<evidence type="ECO:0000313" key="2">
    <source>
        <dbReference type="EMBL" id="MBM9621965.1"/>
    </source>
</evidence>
<feature type="region of interest" description="Disordered" evidence="1">
    <location>
        <begin position="305"/>
        <end position="352"/>
    </location>
</feature>
<sequence>MTEPLEGIEAVDWPSLEHAYGPADDVPEMLRATLSPDGETREAAYDDLFSSLCHQGDVYSATAAAVPFVGRLARDGGEGLVRRLWLLTAAADGHGRERDAARRAVAAALPPLLRFAEHDDGTVREAVVRLVTATGPFAVPLLPLLRARLDEEREPELRARLVTALGLLDVSDSARTARNTALLSAPEPAVRRAAVTDLLRTARPPFPGPLVDAAAAAFPALPDDAGEWPHPYVPLADRLLEDREAARRALALGVPIAQRLTDLWRDCEADALPALAAAVDHRYDLLPIARIGAALAPGGGGVPAPGAGGAPAGTDEPVARGDGAAEPGPGGLPEGGRAWAAEPGAGGAPTGVAEADWLEPFLGSAEPGTRVAATLAAVRLRLPGAAERVLALMDALPGYEDPVFGTRIATATVVRAAVETGGDAAGQVAARVAAAPRAEWTGVLCAYPGLAAGCADALVALLPASAGALGAAGPAAGGRAARALRARAERGDLAAALALARVTGDAAPAVAILRPRLGADPSADDLDAAGALGAAGAALVPLVEPPAYASASVRPSVRRRAVEAAEALWRITGRTDGIAPVVAEALGRARDFHEPQVRQVRTLLAMGVLPAAARPAVERLAHSERRVVTHLFPDGEPHIDNEARALARMLLARTGARTGAGTGVRSGAAATAAPGA</sequence>
<accession>A0ABS2UWN6</accession>
<comment type="caution">
    <text evidence="2">The sequence shown here is derived from an EMBL/GenBank/DDBJ whole genome shotgun (WGS) entry which is preliminary data.</text>
</comment>
<dbReference type="Proteomes" id="UP000664109">
    <property type="component" value="Unassembled WGS sequence"/>
</dbReference>
<dbReference type="EMBL" id="JAFEJA010000001">
    <property type="protein sequence ID" value="MBM9621965.1"/>
    <property type="molecule type" value="Genomic_DNA"/>
</dbReference>
<organism evidence="2 3">
    <name type="scientific">Streptomyces zhihengii</name>
    <dbReference type="NCBI Taxonomy" id="1818004"/>
    <lineage>
        <taxon>Bacteria</taxon>
        <taxon>Bacillati</taxon>
        <taxon>Actinomycetota</taxon>
        <taxon>Actinomycetes</taxon>
        <taxon>Kitasatosporales</taxon>
        <taxon>Streptomycetaceae</taxon>
        <taxon>Streptomyces</taxon>
    </lineage>
</organism>
<evidence type="ECO:0000313" key="3">
    <source>
        <dbReference type="Proteomes" id="UP000664109"/>
    </source>
</evidence>
<dbReference type="InterPro" id="IPR016024">
    <property type="entry name" value="ARM-type_fold"/>
</dbReference>
<dbReference type="RefSeq" id="WP_205375760.1">
    <property type="nucleotide sequence ID" value="NZ_JAFEJA010000001.1"/>
</dbReference>
<evidence type="ECO:0000256" key="1">
    <source>
        <dbReference type="SAM" id="MobiDB-lite"/>
    </source>
</evidence>
<gene>
    <name evidence="2" type="ORF">JE024_25170</name>
</gene>
<dbReference type="SUPFAM" id="SSF48371">
    <property type="entry name" value="ARM repeat"/>
    <property type="match status" value="1"/>
</dbReference>